<reference evidence="1 4" key="2">
    <citation type="submission" date="2020-08" db="EMBL/GenBank/DDBJ databases">
        <title>Genomic Encyclopedia of Type Strains, Phase IV (KMG-IV): sequencing the most valuable type-strain genomes for metagenomic binning, comparative biology and taxonomic classification.</title>
        <authorList>
            <person name="Goeker M."/>
        </authorList>
    </citation>
    <scope>NUCLEOTIDE SEQUENCE [LARGE SCALE GENOMIC DNA]</scope>
    <source>
        <strain evidence="1 4">DSM 8510</strain>
    </source>
</reference>
<evidence type="ECO:0000313" key="1">
    <source>
        <dbReference type="EMBL" id="MBB3774653.1"/>
    </source>
</evidence>
<dbReference type="AlphaFoldDB" id="A0A6I4UFQ1"/>
<proteinExistence type="predicted"/>
<name>A0A6I4UFQ1_9SPHN</name>
<dbReference type="Proteomes" id="UP000430021">
    <property type="component" value="Unassembled WGS sequence"/>
</dbReference>
<protein>
    <submittedName>
        <fullName evidence="1 2">(2Fe-2S) ferredoxin</fullName>
    </submittedName>
</protein>
<evidence type="ECO:0000313" key="4">
    <source>
        <dbReference type="Proteomes" id="UP000548685"/>
    </source>
</evidence>
<dbReference type="OrthoDB" id="9800597at2"/>
<gene>
    <name evidence="1" type="ORF">FHS52_000596</name>
    <name evidence="2" type="ORF">GRI59_03610</name>
</gene>
<sequence>MSRQELLSAQTALAKHYGDPAKGTQITRHIMLCSVSDKQKCCSRKDGEEAWGFLKSRLKELGLVGPQRTDESKRGEGGGVQRSKADCLQICAAGPVAVVWPDGVWYHSCSPKVLERIIQEHLVGGVPVEDFRLNPPS</sequence>
<keyword evidence="4" id="KW-1185">Reference proteome</keyword>
<evidence type="ECO:0000313" key="2">
    <source>
        <dbReference type="EMBL" id="MXP37702.1"/>
    </source>
</evidence>
<dbReference type="Gene3D" id="3.40.30.10">
    <property type="entry name" value="Glutaredoxin"/>
    <property type="match status" value="1"/>
</dbReference>
<dbReference type="RefSeq" id="WP_160759819.1">
    <property type="nucleotide sequence ID" value="NZ_BAAADZ010000002.1"/>
</dbReference>
<dbReference type="EMBL" id="WTYB01000001">
    <property type="protein sequence ID" value="MXP37702.1"/>
    <property type="molecule type" value="Genomic_DNA"/>
</dbReference>
<reference evidence="2 3" key="1">
    <citation type="submission" date="2019-12" db="EMBL/GenBank/DDBJ databases">
        <title>Genomic-based taxomic classification of the family Erythrobacteraceae.</title>
        <authorList>
            <person name="Xu L."/>
        </authorList>
    </citation>
    <scope>NUCLEOTIDE SEQUENCE [LARGE SCALE GENOMIC DNA]</scope>
    <source>
        <strain evidence="2 3">JCM 10282</strain>
    </source>
</reference>
<evidence type="ECO:0000313" key="3">
    <source>
        <dbReference type="Proteomes" id="UP000430021"/>
    </source>
</evidence>
<accession>A0A6I4UFQ1</accession>
<dbReference type="InterPro" id="IPR036249">
    <property type="entry name" value="Thioredoxin-like_sf"/>
</dbReference>
<dbReference type="Proteomes" id="UP000548685">
    <property type="component" value="Unassembled WGS sequence"/>
</dbReference>
<dbReference type="SUPFAM" id="SSF52833">
    <property type="entry name" value="Thioredoxin-like"/>
    <property type="match status" value="1"/>
</dbReference>
<dbReference type="CDD" id="cd02980">
    <property type="entry name" value="TRX_Fd_family"/>
    <property type="match status" value="1"/>
</dbReference>
<organism evidence="2 3">
    <name type="scientific">Erythrobacter ramosus</name>
    <dbReference type="NCBI Taxonomy" id="35811"/>
    <lineage>
        <taxon>Bacteria</taxon>
        <taxon>Pseudomonadati</taxon>
        <taxon>Pseudomonadota</taxon>
        <taxon>Alphaproteobacteria</taxon>
        <taxon>Sphingomonadales</taxon>
        <taxon>Erythrobacteraceae</taxon>
        <taxon>Erythrobacter/Porphyrobacter group</taxon>
        <taxon>Erythrobacter</taxon>
    </lineage>
</organism>
<dbReference type="EMBL" id="JACICE010000001">
    <property type="protein sequence ID" value="MBB3774653.1"/>
    <property type="molecule type" value="Genomic_DNA"/>
</dbReference>
<comment type="caution">
    <text evidence="2">The sequence shown here is derived from an EMBL/GenBank/DDBJ whole genome shotgun (WGS) entry which is preliminary data.</text>
</comment>